<gene>
    <name evidence="1" type="ORF">AAJ76_1210001210</name>
</gene>
<dbReference type="Proteomes" id="UP000034350">
    <property type="component" value="Unassembled WGS sequence"/>
</dbReference>
<sequence>MNKNCSNRHTPFNHRNIYTNKTYCNKNAPYSGIYEPSCSIIE</sequence>
<reference evidence="1 2" key="1">
    <citation type="journal article" date="2015" name="Environ. Microbiol.">
        <title>Genome analyses suggest the presence of polyploidy and recent human-driven expansions in eight global populations of the honeybee pathogen Nosema ceranae.</title>
        <authorList>
            <person name="Pelin A."/>
            <person name="Selman M."/>
            <person name="Aris-Brosou S."/>
            <person name="Farinelli L."/>
            <person name="Corradi N."/>
        </authorList>
    </citation>
    <scope>NUCLEOTIDE SEQUENCE [LARGE SCALE GENOMIC DNA]</scope>
    <source>
        <strain evidence="1 2">PA08 1199</strain>
    </source>
</reference>
<dbReference type="AlphaFoldDB" id="A0A0F9Z806"/>
<dbReference type="RefSeq" id="XP_024329826.1">
    <property type="nucleotide sequence ID" value="XM_024473889.1"/>
</dbReference>
<dbReference type="VEuPathDB" id="MicrosporidiaDB:AAJ76_1210001210"/>
<dbReference type="EMBL" id="JPQZ01000121">
    <property type="protein sequence ID" value="KKO74084.1"/>
    <property type="molecule type" value="Genomic_DNA"/>
</dbReference>
<comment type="caution">
    <text evidence="1">The sequence shown here is derived from an EMBL/GenBank/DDBJ whole genome shotgun (WGS) entry which is preliminary data.</text>
</comment>
<name>A0A0F9Z806_9MICR</name>
<evidence type="ECO:0000313" key="1">
    <source>
        <dbReference type="EMBL" id="KKO74084.1"/>
    </source>
</evidence>
<evidence type="ECO:0000313" key="2">
    <source>
        <dbReference type="Proteomes" id="UP000034350"/>
    </source>
</evidence>
<accession>A0A0F9Z806</accession>
<proteinExistence type="predicted"/>
<dbReference type="GeneID" id="36318787"/>
<keyword evidence="2" id="KW-1185">Reference proteome</keyword>
<protein>
    <submittedName>
        <fullName evidence="1">Uncharacterized protein</fullName>
    </submittedName>
</protein>
<organism evidence="1 2">
    <name type="scientific">Vairimorpha ceranae</name>
    <dbReference type="NCBI Taxonomy" id="40302"/>
    <lineage>
        <taxon>Eukaryota</taxon>
        <taxon>Fungi</taxon>
        <taxon>Fungi incertae sedis</taxon>
        <taxon>Microsporidia</taxon>
        <taxon>Nosematidae</taxon>
        <taxon>Vairimorpha</taxon>
    </lineage>
</organism>